<evidence type="ECO:0000313" key="3">
    <source>
        <dbReference type="Proteomes" id="UP000750334"/>
    </source>
</evidence>
<dbReference type="OrthoDB" id="9992527at2759"/>
<reference evidence="2 3" key="1">
    <citation type="submission" date="2020-11" db="EMBL/GenBank/DDBJ databases">
        <title>Kefir isolates.</title>
        <authorList>
            <person name="Marcisauskas S."/>
            <person name="Kim Y."/>
            <person name="Blasche S."/>
        </authorList>
    </citation>
    <scope>NUCLEOTIDE SEQUENCE [LARGE SCALE GENOMIC DNA]</scope>
    <source>
        <strain evidence="2 3">OG2</strain>
    </source>
</reference>
<dbReference type="PANTHER" id="PTHR45348">
    <property type="entry name" value="HYPOTHETICAL OXIDOREDUCTASE (EUROFUNG)"/>
    <property type="match status" value="1"/>
</dbReference>
<feature type="domain" description="Enoyl reductase (ER)" evidence="1">
    <location>
        <begin position="2"/>
        <end position="372"/>
    </location>
</feature>
<protein>
    <recommendedName>
        <fullName evidence="1">Enoyl reductase (ER) domain-containing protein</fullName>
    </recommendedName>
</protein>
<comment type="caution">
    <text evidence="2">The sequence shown here is derived from an EMBL/GenBank/DDBJ whole genome shotgun (WGS) entry which is preliminary data.</text>
</comment>
<dbReference type="SMART" id="SM00829">
    <property type="entry name" value="PKS_ER"/>
    <property type="match status" value="1"/>
</dbReference>
<organism evidence="2 3">
    <name type="scientific">Maudiozyma exigua</name>
    <name type="common">Yeast</name>
    <name type="synonym">Kazachstania exigua</name>
    <dbReference type="NCBI Taxonomy" id="34358"/>
    <lineage>
        <taxon>Eukaryota</taxon>
        <taxon>Fungi</taxon>
        <taxon>Dikarya</taxon>
        <taxon>Ascomycota</taxon>
        <taxon>Saccharomycotina</taxon>
        <taxon>Saccharomycetes</taxon>
        <taxon>Saccharomycetales</taxon>
        <taxon>Saccharomycetaceae</taxon>
        <taxon>Maudiozyma</taxon>
    </lineage>
</organism>
<dbReference type="InterPro" id="IPR047122">
    <property type="entry name" value="Trans-enoyl_RdTase-like"/>
</dbReference>
<evidence type="ECO:0000313" key="2">
    <source>
        <dbReference type="EMBL" id="KAG0664542.1"/>
    </source>
</evidence>
<dbReference type="Pfam" id="PF08240">
    <property type="entry name" value="ADH_N"/>
    <property type="match status" value="1"/>
</dbReference>
<dbReference type="SUPFAM" id="SSF50129">
    <property type="entry name" value="GroES-like"/>
    <property type="match status" value="1"/>
</dbReference>
<dbReference type="Pfam" id="PF00107">
    <property type="entry name" value="ADH_zinc_N"/>
    <property type="match status" value="1"/>
</dbReference>
<dbReference type="GO" id="GO:0016651">
    <property type="term" value="F:oxidoreductase activity, acting on NAD(P)H"/>
    <property type="evidence" value="ECO:0007669"/>
    <property type="project" value="InterPro"/>
</dbReference>
<dbReference type="PANTHER" id="PTHR45348:SF2">
    <property type="entry name" value="ZINC-TYPE ALCOHOL DEHYDROGENASE-LIKE PROTEIN C2E1P3.01"/>
    <property type="match status" value="1"/>
</dbReference>
<proteinExistence type="predicted"/>
<dbReference type="Gene3D" id="3.40.50.720">
    <property type="entry name" value="NAD(P)-binding Rossmann-like Domain"/>
    <property type="match status" value="1"/>
</dbReference>
<dbReference type="Proteomes" id="UP000750334">
    <property type="component" value="Unassembled WGS sequence"/>
</dbReference>
<dbReference type="AlphaFoldDB" id="A0A9P6W5E7"/>
<name>A0A9P6W5E7_MAUEX</name>
<sequence length="376" mass="41357">MSLPSTMNAVVIEGKEAVLKNNISLPEYPSTYILVKSKAVGGNPTDWKHIEYGIGPQGSIVGCDVAGEIVSIGKDVDTNKFKLGDNVFSFVHGTCVRKPDNGAFADYAALDSELTFKLPNDTAFSEVETISEGKVSTFEGAASMPLSWFTAGGALFHEMKLRFDNVDAKMPQYNYPLLVWGGATALGQAVIQLAKKYHGYSKIITVANKSKHESQLLTYGADEVFDYHDNDVIEQIKSKYNNIQTLFDCVSTLDTLQQVYQCGTDSVDAIVVNFTSKSINDIKPDIRKSNISVTRTVVYLALGYDVFMAGNKIPADPKYKDDMIKYVKEINPRLINGEFHHPPIVVYKDGLTGAIRLTKDIQNGVNVGKKLVSTFH</sequence>
<keyword evidence="3" id="KW-1185">Reference proteome</keyword>
<dbReference type="SUPFAM" id="SSF51735">
    <property type="entry name" value="NAD(P)-binding Rossmann-fold domains"/>
    <property type="match status" value="1"/>
</dbReference>
<dbReference type="CDD" id="cd08249">
    <property type="entry name" value="enoyl_reductase_like"/>
    <property type="match status" value="1"/>
</dbReference>
<gene>
    <name evidence="2" type="ORF">C6P45_000562</name>
</gene>
<evidence type="ECO:0000259" key="1">
    <source>
        <dbReference type="SMART" id="SM00829"/>
    </source>
</evidence>
<accession>A0A9P6W5E7</accession>
<dbReference type="InterPro" id="IPR011032">
    <property type="entry name" value="GroES-like_sf"/>
</dbReference>
<dbReference type="InterPro" id="IPR013149">
    <property type="entry name" value="ADH-like_C"/>
</dbReference>
<dbReference type="InterPro" id="IPR020843">
    <property type="entry name" value="ER"/>
</dbReference>
<dbReference type="InterPro" id="IPR036291">
    <property type="entry name" value="NAD(P)-bd_dom_sf"/>
</dbReference>
<dbReference type="EMBL" id="PUHR01000119">
    <property type="protein sequence ID" value="KAG0664542.1"/>
    <property type="molecule type" value="Genomic_DNA"/>
</dbReference>
<dbReference type="Gene3D" id="3.90.180.10">
    <property type="entry name" value="Medium-chain alcohol dehydrogenases, catalytic domain"/>
    <property type="match status" value="1"/>
</dbReference>
<dbReference type="InterPro" id="IPR013154">
    <property type="entry name" value="ADH-like_N"/>
</dbReference>